<comment type="caution">
    <text evidence="3">The sequence shown here is derived from an EMBL/GenBank/DDBJ whole genome shotgun (WGS) entry which is preliminary data.</text>
</comment>
<name>A0ABS2NUJ2_9BACI</name>
<evidence type="ECO:0000313" key="3">
    <source>
        <dbReference type="EMBL" id="MBM7618325.1"/>
    </source>
</evidence>
<accession>A0ABS2NUJ2</accession>
<organism evidence="3 4">
    <name type="scientific">Sutcliffiella tianshenii</name>
    <dbReference type="NCBI Taxonomy" id="1463404"/>
    <lineage>
        <taxon>Bacteria</taxon>
        <taxon>Bacillati</taxon>
        <taxon>Bacillota</taxon>
        <taxon>Bacilli</taxon>
        <taxon>Bacillales</taxon>
        <taxon>Bacillaceae</taxon>
        <taxon>Sutcliffiella</taxon>
    </lineage>
</organism>
<dbReference type="EMBL" id="JAFBED010000001">
    <property type="protein sequence ID" value="MBM7618325.1"/>
    <property type="molecule type" value="Genomic_DNA"/>
</dbReference>
<dbReference type="RefSeq" id="WP_204412542.1">
    <property type="nucleotide sequence ID" value="NZ_JAFBED010000001.1"/>
</dbReference>
<feature type="domain" description="DUF4097" evidence="1">
    <location>
        <begin position="140"/>
        <end position="392"/>
    </location>
</feature>
<feature type="domain" description="YvlB/LiaX N-terminal" evidence="2">
    <location>
        <begin position="2"/>
        <end position="31"/>
    </location>
</feature>
<dbReference type="PIRSF" id="PIRSF012569">
    <property type="entry name" value="UCP012569"/>
    <property type="match status" value="1"/>
</dbReference>
<dbReference type="InterPro" id="IPR053959">
    <property type="entry name" value="YvlB/LiaX_N"/>
</dbReference>
<dbReference type="Pfam" id="PF22746">
    <property type="entry name" value="SHOCT-like_DUF2089-C"/>
    <property type="match status" value="1"/>
</dbReference>
<evidence type="ECO:0000259" key="1">
    <source>
        <dbReference type="Pfam" id="PF13349"/>
    </source>
</evidence>
<dbReference type="Proteomes" id="UP000737402">
    <property type="component" value="Unassembled WGS sequence"/>
</dbReference>
<evidence type="ECO:0000313" key="4">
    <source>
        <dbReference type="Proteomes" id="UP000737402"/>
    </source>
</evidence>
<reference evidence="3 4" key="1">
    <citation type="submission" date="2021-01" db="EMBL/GenBank/DDBJ databases">
        <title>Genomic Encyclopedia of Type Strains, Phase IV (KMG-IV): sequencing the most valuable type-strain genomes for metagenomic binning, comparative biology and taxonomic classification.</title>
        <authorList>
            <person name="Goeker M."/>
        </authorList>
    </citation>
    <scope>NUCLEOTIDE SEQUENCE [LARGE SCALE GENOMIC DNA]</scope>
    <source>
        <strain evidence="3 4">DSM 25879</strain>
    </source>
</reference>
<sequence>MEERKRILKLVEEGKLTAEEAIILLESLEKNSLEKDIKNDELVTEWTKNSKASQDAENDIFAALSSKIFSKTGSGSQQWEKQKSKKDYSTYSKQASSFKNNILDFVGSALQKIKDLDLDFNFGPSTSIQHVFQQSDVYLQDIDIDVANGNVKILPWKEKDVKIECEAKVYEVETQDEARKAFLSEVLFSIESGKLRFSIQKKHLKVDATVYIPEAEYHNLHVRMFNGRIEGEGLHVTTMKLKSANGSIMIDRATSSDMEVETANGHIKLNDCNSRELEAETINGKVFVKGDIEKLDIQSFNGNVTGELTGDSVRSVMAKTKTGSIDLFLPTTNSLEAELKSNLGGFTCEMPGMDVVEEKNEVVQKAMHFKVKKEDAALTHILAETTTGSISIKPYEVK</sequence>
<proteinExistence type="predicted"/>
<dbReference type="InterPro" id="IPR025164">
    <property type="entry name" value="Toastrack_DUF4097"/>
</dbReference>
<dbReference type="Pfam" id="PF13349">
    <property type="entry name" value="DUF4097"/>
    <property type="match status" value="1"/>
</dbReference>
<keyword evidence="4" id="KW-1185">Reference proteome</keyword>
<evidence type="ECO:0000259" key="2">
    <source>
        <dbReference type="Pfam" id="PF22746"/>
    </source>
</evidence>
<dbReference type="InterPro" id="IPR016599">
    <property type="entry name" value="UCP012569"/>
</dbReference>
<protein>
    <submittedName>
        <fullName evidence="3">DUF4097 and DUF4098 domain-containing protein YvlB</fullName>
    </submittedName>
</protein>
<gene>
    <name evidence="3" type="ORF">JOC95_000167</name>
</gene>